<dbReference type="STRING" id="29655.A0A0K9NWD6"/>
<dbReference type="Proteomes" id="UP000036987">
    <property type="component" value="Unassembled WGS sequence"/>
</dbReference>
<evidence type="ECO:0000313" key="4">
    <source>
        <dbReference type="Proteomes" id="UP000036987"/>
    </source>
</evidence>
<organism evidence="3 4">
    <name type="scientific">Zostera marina</name>
    <name type="common">Eelgrass</name>
    <dbReference type="NCBI Taxonomy" id="29655"/>
    <lineage>
        <taxon>Eukaryota</taxon>
        <taxon>Viridiplantae</taxon>
        <taxon>Streptophyta</taxon>
        <taxon>Embryophyta</taxon>
        <taxon>Tracheophyta</taxon>
        <taxon>Spermatophyta</taxon>
        <taxon>Magnoliopsida</taxon>
        <taxon>Liliopsida</taxon>
        <taxon>Zosteraceae</taxon>
        <taxon>Zostera</taxon>
    </lineage>
</organism>
<keyword evidence="2" id="KW-0472">Membrane</keyword>
<keyword evidence="2" id="KW-0812">Transmembrane</keyword>
<keyword evidence="4" id="KW-1185">Reference proteome</keyword>
<feature type="transmembrane region" description="Helical" evidence="2">
    <location>
        <begin position="155"/>
        <end position="176"/>
    </location>
</feature>
<evidence type="ECO:0000256" key="2">
    <source>
        <dbReference type="SAM" id="Phobius"/>
    </source>
</evidence>
<comment type="caution">
    <text evidence="3">The sequence shown here is derived from an EMBL/GenBank/DDBJ whole genome shotgun (WGS) entry which is preliminary data.</text>
</comment>
<evidence type="ECO:0000256" key="1">
    <source>
        <dbReference type="SAM" id="MobiDB-lite"/>
    </source>
</evidence>
<feature type="transmembrane region" description="Helical" evidence="2">
    <location>
        <begin position="111"/>
        <end position="134"/>
    </location>
</feature>
<feature type="transmembrane region" description="Helical" evidence="2">
    <location>
        <begin position="182"/>
        <end position="198"/>
    </location>
</feature>
<evidence type="ECO:0000313" key="3">
    <source>
        <dbReference type="EMBL" id="KMZ60280.1"/>
    </source>
</evidence>
<dbReference type="PANTHER" id="PTHR35313">
    <property type="entry name" value="NO EXINE FORMATION 1"/>
    <property type="match status" value="1"/>
</dbReference>
<protein>
    <submittedName>
        <fullName evidence="3">Uncharacterized protein</fullName>
    </submittedName>
</protein>
<dbReference type="EMBL" id="LFYR01001623">
    <property type="protein sequence ID" value="KMZ60280.1"/>
    <property type="molecule type" value="Genomic_DNA"/>
</dbReference>
<feature type="compositionally biased region" description="Low complexity" evidence="1">
    <location>
        <begin position="1"/>
        <end position="29"/>
    </location>
</feature>
<feature type="transmembrane region" description="Helical" evidence="2">
    <location>
        <begin position="48"/>
        <end position="74"/>
    </location>
</feature>
<keyword evidence="2" id="KW-1133">Transmembrane helix</keyword>
<reference evidence="4" key="1">
    <citation type="journal article" date="2016" name="Nature">
        <title>The genome of the seagrass Zostera marina reveals angiosperm adaptation to the sea.</title>
        <authorList>
            <person name="Olsen J.L."/>
            <person name="Rouze P."/>
            <person name="Verhelst B."/>
            <person name="Lin Y.-C."/>
            <person name="Bayer T."/>
            <person name="Collen J."/>
            <person name="Dattolo E."/>
            <person name="De Paoli E."/>
            <person name="Dittami S."/>
            <person name="Maumus F."/>
            <person name="Michel G."/>
            <person name="Kersting A."/>
            <person name="Lauritano C."/>
            <person name="Lohaus R."/>
            <person name="Toepel M."/>
            <person name="Tonon T."/>
            <person name="Vanneste K."/>
            <person name="Amirebrahimi M."/>
            <person name="Brakel J."/>
            <person name="Bostroem C."/>
            <person name="Chovatia M."/>
            <person name="Grimwood J."/>
            <person name="Jenkins J.W."/>
            <person name="Jueterbock A."/>
            <person name="Mraz A."/>
            <person name="Stam W.T."/>
            <person name="Tice H."/>
            <person name="Bornberg-Bauer E."/>
            <person name="Green P.J."/>
            <person name="Pearson G.A."/>
            <person name="Procaccini G."/>
            <person name="Duarte C.M."/>
            <person name="Schmutz J."/>
            <person name="Reusch T.B.H."/>
            <person name="Van de Peer Y."/>
        </authorList>
    </citation>
    <scope>NUCLEOTIDE SEQUENCE [LARGE SCALE GENOMIC DNA]</scope>
    <source>
        <strain evidence="4">cv. Finnish</strain>
    </source>
</reference>
<dbReference type="AlphaFoldDB" id="A0A0K9NWD6"/>
<name>A0A0K9NWD6_ZOSMR</name>
<gene>
    <name evidence="3" type="ORF">ZOSMA_5G01460</name>
</gene>
<sequence>MSPSTTSSFSLIRSSNFSPPSRIPSTTSRLHPPPSSSSFSYNVRIDLALVPCVLFLLDLGGTSVISVLTIGLMVSYILDSLGLKPAAFISIWFSLITAQIAFFFASSASSLSIPVTVLVSFFCGYVNFLVGVWASLQFKWMQIENPSIVSALERFLFACVPIAVPAMFTWATVSAVGMQNAGYYYMVFCCVFYWLFSIPPPSSFQSKQEPTDQILGPLESCFHMLHLLFVPLMFHVGSHHSVIFSSSESICDLLLFFYHL</sequence>
<accession>A0A0K9NWD6</accession>
<feature type="region of interest" description="Disordered" evidence="1">
    <location>
        <begin position="1"/>
        <end position="35"/>
    </location>
</feature>
<proteinExistence type="predicted"/>
<feature type="transmembrane region" description="Helical" evidence="2">
    <location>
        <begin position="86"/>
        <end position="105"/>
    </location>
</feature>
<dbReference type="OrthoDB" id="10046650at2759"/>
<dbReference type="PANTHER" id="PTHR35313:SF1">
    <property type="entry name" value="NO EXINE FORMATION 1"/>
    <property type="match status" value="1"/>
</dbReference>